<dbReference type="OrthoDB" id="17845at2759"/>
<dbReference type="PANTHER" id="PTHR22939:SF129">
    <property type="entry name" value="SERINE PROTEASE HTRA2, MITOCHONDRIAL"/>
    <property type="match status" value="1"/>
</dbReference>
<dbReference type="AlphaFoldDB" id="A0A7R9LFP7"/>
<reference evidence="1" key="1">
    <citation type="submission" date="2020-11" db="EMBL/GenBank/DDBJ databases">
        <authorList>
            <person name="Tran Van P."/>
        </authorList>
    </citation>
    <scope>NUCLEOTIDE SEQUENCE</scope>
</reference>
<dbReference type="InterPro" id="IPR043504">
    <property type="entry name" value="Peptidase_S1_PA_chymotrypsin"/>
</dbReference>
<proteinExistence type="predicted"/>
<dbReference type="SUPFAM" id="SSF50156">
    <property type="entry name" value="PDZ domain-like"/>
    <property type="match status" value="1"/>
</dbReference>
<gene>
    <name evidence="1" type="ORF">ONB1V03_LOCUS2795</name>
</gene>
<dbReference type="Pfam" id="PF13365">
    <property type="entry name" value="Trypsin_2"/>
    <property type="match status" value="1"/>
</dbReference>
<name>A0A7R9LFP7_9ACAR</name>
<organism evidence="1">
    <name type="scientific">Oppiella nova</name>
    <dbReference type="NCBI Taxonomy" id="334625"/>
    <lineage>
        <taxon>Eukaryota</taxon>
        <taxon>Metazoa</taxon>
        <taxon>Ecdysozoa</taxon>
        <taxon>Arthropoda</taxon>
        <taxon>Chelicerata</taxon>
        <taxon>Arachnida</taxon>
        <taxon>Acari</taxon>
        <taxon>Acariformes</taxon>
        <taxon>Sarcoptiformes</taxon>
        <taxon>Oribatida</taxon>
        <taxon>Brachypylina</taxon>
        <taxon>Oppioidea</taxon>
        <taxon>Oppiidae</taxon>
        <taxon>Oppiella</taxon>
    </lineage>
</organism>
<protein>
    <recommendedName>
        <fullName evidence="3">PDZ domain-containing protein</fullName>
    </recommendedName>
</protein>
<sequence length="372" mass="40862">MLRMAHMNGTDQDNYTYRIAWTQIVFINSFSYMKATIKPGSSGLLNGNGIGIVTYDPQYIVTCAHVIQSDVSTPVIITLFTPNTDQVIRVSASKAFTLQGYVAYMDPAIDCALIRLSTEFPHNKMTTSKFPESGVKVGQPVMCVGSHRISYCIADGVVQSLDRPFGTCSRGNHSIQTSVHSLDSLYTMHTCATYVGFSGGAVFDTDGQVVAMNSGGDQALREKYAVPYHTLKDFIDRGIESQKSDEIALKARYELTAQVSLGLLLVTLDKKIKELLFSGSIGKAQFANVLDGGVVVWDQVCGNRVGVGDIVLKKNDVITEVNDEPVHSLEMFRQMIQQPGHLELTVYRLTPDLKTEGFSLSVKLEAKDCYLI</sequence>
<evidence type="ECO:0000313" key="2">
    <source>
        <dbReference type="Proteomes" id="UP000728032"/>
    </source>
</evidence>
<dbReference type="Proteomes" id="UP000728032">
    <property type="component" value="Unassembled WGS sequence"/>
</dbReference>
<dbReference type="InterPro" id="IPR009003">
    <property type="entry name" value="Peptidase_S1_PA"/>
</dbReference>
<dbReference type="Gene3D" id="2.40.10.10">
    <property type="entry name" value="Trypsin-like serine proteases"/>
    <property type="match status" value="2"/>
</dbReference>
<accession>A0A7R9LFP7</accession>
<dbReference type="EMBL" id="CAJPVJ010000708">
    <property type="protein sequence ID" value="CAG2163211.1"/>
    <property type="molecule type" value="Genomic_DNA"/>
</dbReference>
<dbReference type="EMBL" id="OC915533">
    <property type="protein sequence ID" value="CAD7640861.1"/>
    <property type="molecule type" value="Genomic_DNA"/>
</dbReference>
<keyword evidence="2" id="KW-1185">Reference proteome</keyword>
<dbReference type="Gene3D" id="2.30.42.10">
    <property type="match status" value="1"/>
</dbReference>
<dbReference type="PANTHER" id="PTHR22939">
    <property type="entry name" value="SERINE PROTEASE FAMILY S1C HTRA-RELATED"/>
    <property type="match status" value="1"/>
</dbReference>
<evidence type="ECO:0000313" key="1">
    <source>
        <dbReference type="EMBL" id="CAD7640861.1"/>
    </source>
</evidence>
<dbReference type="InterPro" id="IPR036034">
    <property type="entry name" value="PDZ_sf"/>
</dbReference>
<evidence type="ECO:0008006" key="3">
    <source>
        <dbReference type="Google" id="ProtNLM"/>
    </source>
</evidence>
<dbReference type="SUPFAM" id="SSF50494">
    <property type="entry name" value="Trypsin-like serine proteases"/>
    <property type="match status" value="1"/>
</dbReference>